<evidence type="ECO:0000313" key="4">
    <source>
        <dbReference type="Proteomes" id="UP000261380"/>
    </source>
</evidence>
<keyword evidence="4" id="KW-1185">Reference proteome</keyword>
<protein>
    <submittedName>
        <fullName evidence="3">Uncharacterized protein</fullName>
    </submittedName>
</protein>
<feature type="compositionally biased region" description="Low complexity" evidence="2">
    <location>
        <begin position="34"/>
        <end position="48"/>
    </location>
</feature>
<dbReference type="Pfam" id="PF05794">
    <property type="entry name" value="Tcp11"/>
    <property type="match status" value="1"/>
</dbReference>
<organism evidence="3 4">
    <name type="scientific">Xiphophorus couchianus</name>
    <name type="common">Monterrey platyfish</name>
    <dbReference type="NCBI Taxonomy" id="32473"/>
    <lineage>
        <taxon>Eukaryota</taxon>
        <taxon>Metazoa</taxon>
        <taxon>Chordata</taxon>
        <taxon>Craniata</taxon>
        <taxon>Vertebrata</taxon>
        <taxon>Euteleostomi</taxon>
        <taxon>Actinopterygii</taxon>
        <taxon>Neopterygii</taxon>
        <taxon>Teleostei</taxon>
        <taxon>Neoteleostei</taxon>
        <taxon>Acanthomorphata</taxon>
        <taxon>Ovalentaria</taxon>
        <taxon>Atherinomorphae</taxon>
        <taxon>Cyprinodontiformes</taxon>
        <taxon>Poeciliidae</taxon>
        <taxon>Poeciliinae</taxon>
        <taxon>Xiphophorus</taxon>
    </lineage>
</organism>
<dbReference type="Proteomes" id="UP000261380">
    <property type="component" value="Unplaced"/>
</dbReference>
<proteinExistence type="inferred from homology"/>
<reference evidence="3" key="1">
    <citation type="submission" date="2025-08" db="UniProtKB">
        <authorList>
            <consortium name="Ensembl"/>
        </authorList>
    </citation>
    <scope>IDENTIFICATION</scope>
</reference>
<dbReference type="GeneTree" id="ENSGT00940000157835"/>
<dbReference type="PANTHER" id="PTHR12832">
    <property type="entry name" value="TESTIS-SPECIFIC PROTEIN PBS13 T-COMPLEX 11"/>
    <property type="match status" value="1"/>
</dbReference>
<evidence type="ECO:0000256" key="1">
    <source>
        <dbReference type="ARBA" id="ARBA00010954"/>
    </source>
</evidence>
<dbReference type="Ensembl" id="ENSXCOT00000018359.1">
    <property type="protein sequence ID" value="ENSXCOP00000018128.1"/>
    <property type="gene ID" value="ENSXCOG00000013667.1"/>
</dbReference>
<accession>A0A3B5M212</accession>
<dbReference type="InterPro" id="IPR008862">
    <property type="entry name" value="Tcp11"/>
</dbReference>
<dbReference type="GO" id="GO:0007165">
    <property type="term" value="P:signal transduction"/>
    <property type="evidence" value="ECO:0007669"/>
    <property type="project" value="TreeGrafter"/>
</dbReference>
<sequence length="270" mass="31042">MPLNNEQPTSTSRSEDQGSDVESSLASDLDCSRDSFNSDSSSKHCTPSSSPPRILPRDEVMEAGRDLFNLKLVHEIVNCLFLYSLWNIVRQNLYEAFWDKLETELNEDPPEYQHAIKLVEDIREILLLFLNPGANRMRTQIMEVLDMDLIRQQAENDALDIQGLASYIISTMGKLCAPMRDEEIRKLRESTDNIVTLLKEIFRVLDLMKLDNVNSTIEILRPLLQRNGVEYQRQLFQSILDDLPSDDVYIEINLCCHLYALPGNTSYLQV</sequence>
<dbReference type="PANTHER" id="PTHR12832:SF17">
    <property type="entry name" value="T-COMPLEX PROTEIN 11-LIKE PROTEIN 2"/>
    <property type="match status" value="1"/>
</dbReference>
<feature type="compositionally biased region" description="Polar residues" evidence="2">
    <location>
        <begin position="1"/>
        <end position="12"/>
    </location>
</feature>
<comment type="similarity">
    <text evidence="1">Belongs to the TCP11 family.</text>
</comment>
<evidence type="ECO:0000313" key="3">
    <source>
        <dbReference type="Ensembl" id="ENSXCOP00000018128.1"/>
    </source>
</evidence>
<feature type="region of interest" description="Disordered" evidence="2">
    <location>
        <begin position="1"/>
        <end position="56"/>
    </location>
</feature>
<evidence type="ECO:0000256" key="2">
    <source>
        <dbReference type="SAM" id="MobiDB-lite"/>
    </source>
</evidence>
<reference evidence="3" key="2">
    <citation type="submission" date="2025-09" db="UniProtKB">
        <authorList>
            <consortium name="Ensembl"/>
        </authorList>
    </citation>
    <scope>IDENTIFICATION</scope>
</reference>
<name>A0A3B5M212_9TELE</name>
<dbReference type="AlphaFoldDB" id="A0A3B5M212"/>